<dbReference type="AlphaFoldDB" id="A0A2S8S6A6"/>
<name>A0A2S8S6A6_9RHOB</name>
<dbReference type="GO" id="GO:0016491">
    <property type="term" value="F:oxidoreductase activity"/>
    <property type="evidence" value="ECO:0007669"/>
    <property type="project" value="UniProtKB-KW"/>
</dbReference>
<comment type="similarity">
    <text evidence="1">Belongs to the short-chain dehydrogenases/reductases (SDR) family.</text>
</comment>
<keyword evidence="2" id="KW-0560">Oxidoreductase</keyword>
<dbReference type="Pfam" id="PF13561">
    <property type="entry name" value="adh_short_C2"/>
    <property type="match status" value="1"/>
</dbReference>
<evidence type="ECO:0000256" key="2">
    <source>
        <dbReference type="ARBA" id="ARBA00023002"/>
    </source>
</evidence>
<evidence type="ECO:0000313" key="3">
    <source>
        <dbReference type="EMBL" id="PQV56325.1"/>
    </source>
</evidence>
<gene>
    <name evidence="3" type="ORF">LX70_02591</name>
</gene>
<accession>A0A2S8S6A6</accession>
<dbReference type="PRINTS" id="PR00081">
    <property type="entry name" value="GDHRDH"/>
</dbReference>
<dbReference type="Proteomes" id="UP000238338">
    <property type="component" value="Unassembled WGS sequence"/>
</dbReference>
<comment type="caution">
    <text evidence="3">The sequence shown here is derived from an EMBL/GenBank/DDBJ whole genome shotgun (WGS) entry which is preliminary data.</text>
</comment>
<dbReference type="PRINTS" id="PR00080">
    <property type="entry name" value="SDRFAMILY"/>
</dbReference>
<proteinExistence type="inferred from homology"/>
<dbReference type="FunFam" id="3.40.50.720:FF:000084">
    <property type="entry name" value="Short-chain dehydrogenase reductase"/>
    <property type="match status" value="1"/>
</dbReference>
<dbReference type="InterPro" id="IPR002347">
    <property type="entry name" value="SDR_fam"/>
</dbReference>
<evidence type="ECO:0000256" key="1">
    <source>
        <dbReference type="ARBA" id="ARBA00006484"/>
    </source>
</evidence>
<dbReference type="CDD" id="cd05345">
    <property type="entry name" value="BKR_3_SDR_c"/>
    <property type="match status" value="1"/>
</dbReference>
<evidence type="ECO:0000313" key="4">
    <source>
        <dbReference type="Proteomes" id="UP000238338"/>
    </source>
</evidence>
<dbReference type="NCBIfam" id="NF005559">
    <property type="entry name" value="PRK07231.1"/>
    <property type="match status" value="1"/>
</dbReference>
<dbReference type="PANTHER" id="PTHR43639">
    <property type="entry name" value="OXIDOREDUCTASE, SHORT-CHAIN DEHYDROGENASE/REDUCTASE FAMILY (AFU_ORTHOLOGUE AFUA_5G02870)"/>
    <property type="match status" value="1"/>
</dbReference>
<dbReference type="InterPro" id="IPR036291">
    <property type="entry name" value="NAD(P)-bd_dom_sf"/>
</dbReference>
<dbReference type="SUPFAM" id="SSF51735">
    <property type="entry name" value="NAD(P)-binding Rossmann-fold domains"/>
    <property type="match status" value="1"/>
</dbReference>
<dbReference type="EMBL" id="PVEP01000005">
    <property type="protein sequence ID" value="PQV56325.1"/>
    <property type="molecule type" value="Genomic_DNA"/>
</dbReference>
<dbReference type="PANTHER" id="PTHR43639:SF1">
    <property type="entry name" value="SHORT-CHAIN DEHYDROGENASE_REDUCTASE FAMILY PROTEIN"/>
    <property type="match status" value="1"/>
</dbReference>
<reference evidence="3 4" key="1">
    <citation type="submission" date="2018-02" db="EMBL/GenBank/DDBJ databases">
        <title>Genomic Encyclopedia of Archaeal and Bacterial Type Strains, Phase II (KMG-II): from individual species to whole genera.</title>
        <authorList>
            <person name="Goeker M."/>
        </authorList>
    </citation>
    <scope>NUCLEOTIDE SEQUENCE [LARGE SCALE GENOMIC DNA]</scope>
    <source>
        <strain evidence="3 4">DSM 18921</strain>
    </source>
</reference>
<keyword evidence="4" id="KW-1185">Reference proteome</keyword>
<dbReference type="Gene3D" id="3.40.50.720">
    <property type="entry name" value="NAD(P)-binding Rossmann-like Domain"/>
    <property type="match status" value="1"/>
</dbReference>
<sequence>MEGRMRLSGKTAIVTGAGSGFGAGIARKFAAEGARVLVADLNETAARAVAEEIGGVACGVDISDSDSVLAMARAADALGPVDILVNNAGITHLPAPMEEVDEAEFDRVFAVNCKSVFLTAHAFVPGMKARGSGAILNVASTAGLSPRPRLNWYNASKGWMITATKTMAVELAPEGVRVNAICPVAGDTPLLKSFMGEDTPEMRAKFLSTIPIGRFSTPEDMGNAACFLCSDEASMVTGVAMEVDGGRCI</sequence>
<organism evidence="3 4">
    <name type="scientific">Albidovulum denitrificans</name>
    <dbReference type="NCBI Taxonomy" id="404881"/>
    <lineage>
        <taxon>Bacteria</taxon>
        <taxon>Pseudomonadati</taxon>
        <taxon>Pseudomonadota</taxon>
        <taxon>Alphaproteobacteria</taxon>
        <taxon>Rhodobacterales</taxon>
        <taxon>Paracoccaceae</taxon>
        <taxon>Albidovulum</taxon>
    </lineage>
</organism>
<protein>
    <submittedName>
        <fullName evidence="3">3-oxoacyl-[acyl-carrier protein] reductase</fullName>
    </submittedName>
</protein>